<evidence type="ECO:0000313" key="9">
    <source>
        <dbReference type="EMBL" id="SFB32220.1"/>
    </source>
</evidence>
<dbReference type="RefSeq" id="WP_090042453.1">
    <property type="nucleotide sequence ID" value="NZ_FOKI01000029.1"/>
</dbReference>
<organism evidence="9 10">
    <name type="scientific">Clostridium frigidicarnis</name>
    <dbReference type="NCBI Taxonomy" id="84698"/>
    <lineage>
        <taxon>Bacteria</taxon>
        <taxon>Bacillati</taxon>
        <taxon>Bacillota</taxon>
        <taxon>Clostridia</taxon>
        <taxon>Eubacteriales</taxon>
        <taxon>Clostridiaceae</taxon>
        <taxon>Clostridium</taxon>
    </lineage>
</organism>
<evidence type="ECO:0000256" key="4">
    <source>
        <dbReference type="ARBA" id="ARBA00022980"/>
    </source>
</evidence>
<comment type="subunit">
    <text evidence="7">Part of the 30S ribosomal subunit. Forms a tight heterodimer with protein bS6.</text>
</comment>
<dbReference type="Gene3D" id="4.10.640.10">
    <property type="entry name" value="Ribosomal protein S18"/>
    <property type="match status" value="1"/>
</dbReference>
<dbReference type="HAMAP" id="MF_00270">
    <property type="entry name" value="Ribosomal_bS18"/>
    <property type="match status" value="1"/>
</dbReference>
<dbReference type="InterPro" id="IPR036870">
    <property type="entry name" value="Ribosomal_bS18_sf"/>
</dbReference>
<evidence type="ECO:0000256" key="8">
    <source>
        <dbReference type="RuleBase" id="RU003910"/>
    </source>
</evidence>
<dbReference type="SUPFAM" id="SSF46911">
    <property type="entry name" value="Ribosomal protein S18"/>
    <property type="match status" value="1"/>
</dbReference>
<keyword evidence="3 7" id="KW-0694">RNA-binding</keyword>
<dbReference type="Pfam" id="PF01084">
    <property type="entry name" value="Ribosomal_S18"/>
    <property type="match status" value="1"/>
</dbReference>
<keyword evidence="2 7" id="KW-0699">rRNA-binding</keyword>
<dbReference type="PANTHER" id="PTHR13479">
    <property type="entry name" value="30S RIBOSOMAL PROTEIN S18"/>
    <property type="match status" value="1"/>
</dbReference>
<name>A0A1I1A705_9CLOT</name>
<dbReference type="NCBIfam" id="TIGR00165">
    <property type="entry name" value="S18"/>
    <property type="match status" value="1"/>
</dbReference>
<evidence type="ECO:0000256" key="1">
    <source>
        <dbReference type="ARBA" id="ARBA00005589"/>
    </source>
</evidence>
<evidence type="ECO:0000256" key="3">
    <source>
        <dbReference type="ARBA" id="ARBA00022884"/>
    </source>
</evidence>
<evidence type="ECO:0000256" key="6">
    <source>
        <dbReference type="ARBA" id="ARBA00035141"/>
    </source>
</evidence>
<dbReference type="GO" id="GO:0022627">
    <property type="term" value="C:cytosolic small ribosomal subunit"/>
    <property type="evidence" value="ECO:0007669"/>
    <property type="project" value="TreeGrafter"/>
</dbReference>
<keyword evidence="5 7" id="KW-0687">Ribonucleoprotein</keyword>
<protein>
    <recommendedName>
        <fullName evidence="6 7">Small ribosomal subunit protein bS18</fullName>
    </recommendedName>
</protein>
<reference evidence="9 10" key="1">
    <citation type="submission" date="2016-10" db="EMBL/GenBank/DDBJ databases">
        <authorList>
            <person name="de Groot N.N."/>
        </authorList>
    </citation>
    <scope>NUCLEOTIDE SEQUENCE [LARGE SCALE GENOMIC DNA]</scope>
    <source>
        <strain evidence="9 10">DSM 12271</strain>
    </source>
</reference>
<accession>A0A1I1A705</accession>
<proteinExistence type="inferred from homology"/>
<dbReference type="PRINTS" id="PR00974">
    <property type="entry name" value="RIBOSOMALS18"/>
</dbReference>
<dbReference type="OrthoDB" id="9812008at2"/>
<dbReference type="InterPro" id="IPR018275">
    <property type="entry name" value="Ribosomal_bS18_CS"/>
</dbReference>
<keyword evidence="4 7" id="KW-0689">Ribosomal protein</keyword>
<gene>
    <name evidence="7" type="primary">rpsR</name>
    <name evidence="9" type="ORF">SAMN04488528_102915</name>
</gene>
<dbReference type="PROSITE" id="PS00057">
    <property type="entry name" value="RIBOSOMAL_S18"/>
    <property type="match status" value="1"/>
</dbReference>
<keyword evidence="10" id="KW-1185">Reference proteome</keyword>
<dbReference type="PANTHER" id="PTHR13479:SF40">
    <property type="entry name" value="SMALL RIBOSOMAL SUBUNIT PROTEIN BS18M"/>
    <property type="match status" value="1"/>
</dbReference>
<dbReference type="GO" id="GO:0003735">
    <property type="term" value="F:structural constituent of ribosome"/>
    <property type="evidence" value="ECO:0007669"/>
    <property type="project" value="InterPro"/>
</dbReference>
<dbReference type="AlphaFoldDB" id="A0A1I1A705"/>
<dbReference type="EMBL" id="FOKI01000029">
    <property type="protein sequence ID" value="SFB32220.1"/>
    <property type="molecule type" value="Genomic_DNA"/>
</dbReference>
<evidence type="ECO:0000256" key="5">
    <source>
        <dbReference type="ARBA" id="ARBA00023274"/>
    </source>
</evidence>
<evidence type="ECO:0000256" key="7">
    <source>
        <dbReference type="HAMAP-Rule" id="MF_00270"/>
    </source>
</evidence>
<dbReference type="GO" id="GO:0006412">
    <property type="term" value="P:translation"/>
    <property type="evidence" value="ECO:0007669"/>
    <property type="project" value="UniProtKB-UniRule"/>
</dbReference>
<comment type="similarity">
    <text evidence="1 7 8">Belongs to the bacterial ribosomal protein bS18 family.</text>
</comment>
<dbReference type="InterPro" id="IPR001648">
    <property type="entry name" value="Ribosomal_bS18"/>
</dbReference>
<dbReference type="Proteomes" id="UP000198619">
    <property type="component" value="Unassembled WGS sequence"/>
</dbReference>
<comment type="function">
    <text evidence="7">Binds as a heterodimer with protein bS6 to the central domain of the 16S rRNA, where it helps stabilize the platform of the 30S subunit.</text>
</comment>
<dbReference type="GO" id="GO:0070181">
    <property type="term" value="F:small ribosomal subunit rRNA binding"/>
    <property type="evidence" value="ECO:0007669"/>
    <property type="project" value="TreeGrafter"/>
</dbReference>
<evidence type="ECO:0000313" key="10">
    <source>
        <dbReference type="Proteomes" id="UP000198619"/>
    </source>
</evidence>
<evidence type="ECO:0000256" key="2">
    <source>
        <dbReference type="ARBA" id="ARBA00022730"/>
    </source>
</evidence>
<sequence>MSRDMKRNSRMKRKKKVCAFCVEKSEGIDYKDISKLRKYVTERGKILPRRISGTCAKHQRELTSCIKRARNIALLPFTTE</sequence>
<dbReference type="STRING" id="84698.SAMN04488528_102915"/>
<dbReference type="FunFam" id="4.10.640.10:FF:000004">
    <property type="entry name" value="30S ribosomal protein S18"/>
    <property type="match status" value="1"/>
</dbReference>